<dbReference type="SMART" id="SM00463">
    <property type="entry name" value="SMR"/>
    <property type="match status" value="1"/>
</dbReference>
<evidence type="ECO:0000313" key="4">
    <source>
        <dbReference type="Proteomes" id="UP000005234"/>
    </source>
</evidence>
<dbReference type="OrthoDB" id="9808881at2"/>
<protein>
    <recommendedName>
        <fullName evidence="2">Smr domain-containing protein</fullName>
    </recommendedName>
</protein>
<dbReference type="SUPFAM" id="SSF160443">
    <property type="entry name" value="SMR domain-like"/>
    <property type="match status" value="1"/>
</dbReference>
<proteinExistence type="predicted"/>
<dbReference type="KEGG" id="fau:Fraau_1873"/>
<dbReference type="InterPro" id="IPR036063">
    <property type="entry name" value="Smr_dom_sf"/>
</dbReference>
<accession>H8L054</accession>
<feature type="domain" description="Smr" evidence="2">
    <location>
        <begin position="100"/>
        <end position="181"/>
    </location>
</feature>
<dbReference type="eggNOG" id="COG2840">
    <property type="taxonomic scope" value="Bacteria"/>
</dbReference>
<dbReference type="RefSeq" id="WP_014403271.1">
    <property type="nucleotide sequence ID" value="NC_017033.1"/>
</dbReference>
<name>H8L054_FRAAD</name>
<dbReference type="PANTHER" id="PTHR35562:SF2">
    <property type="entry name" value="DNA ENDONUCLEASE SMRA-RELATED"/>
    <property type="match status" value="1"/>
</dbReference>
<dbReference type="Gene3D" id="3.30.1370.110">
    <property type="match status" value="1"/>
</dbReference>
<dbReference type="HOGENOM" id="CLU_055978_1_0_6"/>
<dbReference type="PANTHER" id="PTHR35562">
    <property type="entry name" value="DNA ENDONUCLEASE SMRA-RELATED"/>
    <property type="match status" value="1"/>
</dbReference>
<gene>
    <name evidence="3" type="ordered locus">Fraau_1873</name>
</gene>
<dbReference type="Pfam" id="PF01713">
    <property type="entry name" value="Smr"/>
    <property type="match status" value="1"/>
</dbReference>
<organism evidence="3 4">
    <name type="scientific">Frateuria aurantia (strain ATCC 33424 / DSM 6220 / KCTC 2777 / LMG 1558 / NBRC 3245 / NCIMB 13370)</name>
    <name type="common">Acetobacter aurantius</name>
    <dbReference type="NCBI Taxonomy" id="767434"/>
    <lineage>
        <taxon>Bacteria</taxon>
        <taxon>Pseudomonadati</taxon>
        <taxon>Pseudomonadota</taxon>
        <taxon>Gammaproteobacteria</taxon>
        <taxon>Lysobacterales</taxon>
        <taxon>Rhodanobacteraceae</taxon>
        <taxon>Frateuria</taxon>
    </lineage>
</organism>
<reference evidence="3" key="1">
    <citation type="submission" date="2012-02" db="EMBL/GenBank/DDBJ databases">
        <title>The complete genome of Frateuria aurantia DSM 6220.</title>
        <authorList>
            <consortium name="US DOE Joint Genome Institute (JGI-PGF)"/>
            <person name="Lucas S."/>
            <person name="Copeland A."/>
            <person name="Lapidus A."/>
            <person name="Glavina del Rio T."/>
            <person name="Dalin E."/>
            <person name="Tice H."/>
            <person name="Bruce D."/>
            <person name="Goodwin L."/>
            <person name="Pitluck S."/>
            <person name="Peters L."/>
            <person name="Ovchinnikova G."/>
            <person name="Teshima H."/>
            <person name="Kyrpides N."/>
            <person name="Mavromatis K."/>
            <person name="Ivanova N."/>
            <person name="Brettin T."/>
            <person name="Detter J.C."/>
            <person name="Han C."/>
            <person name="Larimer F."/>
            <person name="Land M."/>
            <person name="Hauser L."/>
            <person name="Markowitz V."/>
            <person name="Cheng J.-F."/>
            <person name="Hugenholtz P."/>
            <person name="Woyke T."/>
            <person name="Wu D."/>
            <person name="Brambilla E."/>
            <person name="Klenk H.-P."/>
            <person name="Eisen J.A."/>
        </authorList>
    </citation>
    <scope>NUCLEOTIDE SEQUENCE</scope>
    <source>
        <strain evidence="3">DSM 6220</strain>
    </source>
</reference>
<evidence type="ECO:0000259" key="2">
    <source>
        <dbReference type="PROSITE" id="PS50828"/>
    </source>
</evidence>
<dbReference type="AlphaFoldDB" id="H8L054"/>
<evidence type="ECO:0000256" key="1">
    <source>
        <dbReference type="SAM" id="MobiDB-lite"/>
    </source>
</evidence>
<dbReference type="STRING" id="767434.Fraau_1873"/>
<sequence length="183" mass="20107">MKSRRSPSISEADVQIFRETVGAVRPLRRGDMNPLPRPRPRPARLRGPLREPLPLDELLGPGSAAAHERLDGPLQFLLPGLEMVTLRRLKRGAWLPQDELDLHHMTAAHARVALLGFLEESCHAGFRCVRVIHGKGLGSSMGGPVLKLLADQLLRGHDQVLAFASARPEQGGNGAMLVLLRRQ</sequence>
<feature type="region of interest" description="Disordered" evidence="1">
    <location>
        <begin position="27"/>
        <end position="52"/>
    </location>
</feature>
<dbReference type="Proteomes" id="UP000005234">
    <property type="component" value="Chromosome"/>
</dbReference>
<dbReference type="GO" id="GO:0004520">
    <property type="term" value="F:DNA endonuclease activity"/>
    <property type="evidence" value="ECO:0007669"/>
    <property type="project" value="TreeGrafter"/>
</dbReference>
<dbReference type="PROSITE" id="PS50828">
    <property type="entry name" value="SMR"/>
    <property type="match status" value="1"/>
</dbReference>
<keyword evidence="4" id="KW-1185">Reference proteome</keyword>
<evidence type="ECO:0000313" key="3">
    <source>
        <dbReference type="EMBL" id="AFC86266.1"/>
    </source>
</evidence>
<dbReference type="EMBL" id="CP003350">
    <property type="protein sequence ID" value="AFC86266.1"/>
    <property type="molecule type" value="Genomic_DNA"/>
</dbReference>
<dbReference type="InterPro" id="IPR002625">
    <property type="entry name" value="Smr_dom"/>
</dbReference>